<feature type="signal peptide" evidence="2">
    <location>
        <begin position="1"/>
        <end position="29"/>
    </location>
</feature>
<sequence length="71" mass="7175">MENRSTKKRRLPLLLTATMGIALLFGATACNSSNNNGGSDTNVESNSPDASVPVTGTEAPEATPSASPSAP</sequence>
<dbReference type="PROSITE" id="PS51257">
    <property type="entry name" value="PROKAR_LIPOPROTEIN"/>
    <property type="match status" value="1"/>
</dbReference>
<accession>A0ABV8S8X9</accession>
<dbReference type="RefSeq" id="WP_204602684.1">
    <property type="nucleotide sequence ID" value="NZ_JBHSED010000013.1"/>
</dbReference>
<comment type="caution">
    <text evidence="3">The sequence shown here is derived from an EMBL/GenBank/DDBJ whole genome shotgun (WGS) entry which is preliminary data.</text>
</comment>
<dbReference type="EMBL" id="JBHSED010000013">
    <property type="protein sequence ID" value="MFC4303605.1"/>
    <property type="molecule type" value="Genomic_DNA"/>
</dbReference>
<evidence type="ECO:0000313" key="3">
    <source>
        <dbReference type="EMBL" id="MFC4303605.1"/>
    </source>
</evidence>
<proteinExistence type="predicted"/>
<feature type="compositionally biased region" description="Polar residues" evidence="1">
    <location>
        <begin position="40"/>
        <end position="49"/>
    </location>
</feature>
<reference evidence="4" key="1">
    <citation type="journal article" date="2019" name="Int. J. Syst. Evol. Microbiol.">
        <title>The Global Catalogue of Microorganisms (GCM) 10K type strain sequencing project: providing services to taxonomists for standard genome sequencing and annotation.</title>
        <authorList>
            <consortium name="The Broad Institute Genomics Platform"/>
            <consortium name="The Broad Institute Genome Sequencing Center for Infectious Disease"/>
            <person name="Wu L."/>
            <person name="Ma J."/>
        </authorList>
    </citation>
    <scope>NUCLEOTIDE SEQUENCE [LARGE SCALE GENOMIC DNA]</scope>
    <source>
        <strain evidence="4">CGMCC 4.1641</strain>
    </source>
</reference>
<evidence type="ECO:0000256" key="1">
    <source>
        <dbReference type="SAM" id="MobiDB-lite"/>
    </source>
</evidence>
<evidence type="ECO:0000256" key="2">
    <source>
        <dbReference type="SAM" id="SignalP"/>
    </source>
</evidence>
<name>A0ABV8S8X9_9BACL</name>
<organism evidence="3 4">
    <name type="scientific">Cohnella boryungensis</name>
    <dbReference type="NCBI Taxonomy" id="768479"/>
    <lineage>
        <taxon>Bacteria</taxon>
        <taxon>Bacillati</taxon>
        <taxon>Bacillota</taxon>
        <taxon>Bacilli</taxon>
        <taxon>Bacillales</taxon>
        <taxon>Paenibacillaceae</taxon>
        <taxon>Cohnella</taxon>
    </lineage>
</organism>
<feature type="compositionally biased region" description="Low complexity" evidence="1">
    <location>
        <begin position="57"/>
        <end position="71"/>
    </location>
</feature>
<feature type="region of interest" description="Disordered" evidence="1">
    <location>
        <begin position="28"/>
        <end position="71"/>
    </location>
</feature>
<gene>
    <name evidence="3" type="ORF">ACFO1S_09070</name>
</gene>
<protein>
    <submittedName>
        <fullName evidence="3">Uncharacterized protein</fullName>
    </submittedName>
</protein>
<feature type="chain" id="PRO_5046752547" evidence="2">
    <location>
        <begin position="30"/>
        <end position="71"/>
    </location>
</feature>
<dbReference type="Proteomes" id="UP001595755">
    <property type="component" value="Unassembled WGS sequence"/>
</dbReference>
<keyword evidence="4" id="KW-1185">Reference proteome</keyword>
<keyword evidence="2" id="KW-0732">Signal</keyword>
<evidence type="ECO:0000313" key="4">
    <source>
        <dbReference type="Proteomes" id="UP001595755"/>
    </source>
</evidence>